<evidence type="ECO:0000313" key="2">
    <source>
        <dbReference type="EMBL" id="KAL0091956.1"/>
    </source>
</evidence>
<feature type="transmembrane region" description="Helical" evidence="1">
    <location>
        <begin position="271"/>
        <end position="293"/>
    </location>
</feature>
<dbReference type="Proteomes" id="UP001448207">
    <property type="component" value="Unassembled WGS sequence"/>
</dbReference>
<sequence length="303" mass="34998">MKQTIKDTQSMMQNLEDRFSRLEQIYPSVPVYPKNQPKYEPAIRAHNSSQGYISADAAPLSPTTLSGNISLSDSLGRIGRSVEYMIAEAQASLSTTTNPGRKPLTRTSSCPNLRDPFEFDAYEHPIDNDTSYLSNDHSTKYLHSEKSLAKAMDELFETVQALSPSQSHLDRPIQKHHTHQHIHQHIHHHNHFHFGQHIPAIRLPDCFRNAFSLLKQSPSSPSPFLSNLTSSRLILFLTLRIFHRKTSPNASIQQISRRVCKQWSPLKRKRVFLLWIKWTTLLFYHLPLLRLSLFMKRDLVFRV</sequence>
<keyword evidence="1" id="KW-1133">Transmembrane helix</keyword>
<comment type="caution">
    <text evidence="2">The sequence shown here is derived from an EMBL/GenBank/DDBJ whole genome shotgun (WGS) entry which is preliminary data.</text>
</comment>
<name>A0ABR3BA16_PHYBL</name>
<evidence type="ECO:0000256" key="1">
    <source>
        <dbReference type="SAM" id="Phobius"/>
    </source>
</evidence>
<keyword evidence="1" id="KW-0472">Membrane</keyword>
<organism evidence="2 3">
    <name type="scientific">Phycomyces blakesleeanus</name>
    <dbReference type="NCBI Taxonomy" id="4837"/>
    <lineage>
        <taxon>Eukaryota</taxon>
        <taxon>Fungi</taxon>
        <taxon>Fungi incertae sedis</taxon>
        <taxon>Mucoromycota</taxon>
        <taxon>Mucoromycotina</taxon>
        <taxon>Mucoromycetes</taxon>
        <taxon>Mucorales</taxon>
        <taxon>Phycomycetaceae</taxon>
        <taxon>Phycomyces</taxon>
    </lineage>
</organism>
<evidence type="ECO:0000313" key="3">
    <source>
        <dbReference type="Proteomes" id="UP001448207"/>
    </source>
</evidence>
<gene>
    <name evidence="2" type="ORF">J3Q64DRAFT_1726277</name>
</gene>
<keyword evidence="3" id="KW-1185">Reference proteome</keyword>
<proteinExistence type="predicted"/>
<keyword evidence="1" id="KW-0812">Transmembrane</keyword>
<dbReference type="EMBL" id="JBCLYO010000003">
    <property type="protein sequence ID" value="KAL0091956.1"/>
    <property type="molecule type" value="Genomic_DNA"/>
</dbReference>
<accession>A0ABR3BA16</accession>
<reference evidence="2 3" key="1">
    <citation type="submission" date="2024-04" db="EMBL/GenBank/DDBJ databases">
        <title>Symmetric and asymmetric DNA N6-adenine methylation regulates different biological responses in Mucorales.</title>
        <authorList>
            <consortium name="Lawrence Berkeley National Laboratory"/>
            <person name="Lax C."/>
            <person name="Mondo S.J."/>
            <person name="Osorio-Concepcion M."/>
            <person name="Muszewska A."/>
            <person name="Corrochano-Luque M."/>
            <person name="Gutierrez G."/>
            <person name="Riley R."/>
            <person name="Lipzen A."/>
            <person name="Guo J."/>
            <person name="Hundley H."/>
            <person name="Amirebrahimi M."/>
            <person name="Ng V."/>
            <person name="Lorenzo-Gutierrez D."/>
            <person name="Binder U."/>
            <person name="Yang J."/>
            <person name="Song Y."/>
            <person name="Canovas D."/>
            <person name="Navarro E."/>
            <person name="Freitag M."/>
            <person name="Gabaldon T."/>
            <person name="Grigoriev I.V."/>
            <person name="Corrochano L.M."/>
            <person name="Nicolas F.E."/>
            <person name="Garre V."/>
        </authorList>
    </citation>
    <scope>NUCLEOTIDE SEQUENCE [LARGE SCALE GENOMIC DNA]</scope>
    <source>
        <strain evidence="2 3">L51</strain>
    </source>
</reference>
<protein>
    <submittedName>
        <fullName evidence="2">Uncharacterized protein</fullName>
    </submittedName>
</protein>